<feature type="compositionally biased region" description="Basic and acidic residues" evidence="1">
    <location>
        <begin position="187"/>
        <end position="201"/>
    </location>
</feature>
<name>A0A1I1MZD7_9GAMM</name>
<evidence type="ECO:0000313" key="3">
    <source>
        <dbReference type="Proteomes" id="UP000198611"/>
    </source>
</evidence>
<dbReference type="STRING" id="1123397.SAMN05660831_00020"/>
<evidence type="ECO:0000313" key="2">
    <source>
        <dbReference type="EMBL" id="SFC90252.1"/>
    </source>
</evidence>
<dbReference type="Proteomes" id="UP000198611">
    <property type="component" value="Unassembled WGS sequence"/>
</dbReference>
<keyword evidence="3" id="KW-1185">Reference proteome</keyword>
<dbReference type="RefSeq" id="WP_143613057.1">
    <property type="nucleotide sequence ID" value="NZ_FOMJ01000001.1"/>
</dbReference>
<dbReference type="EMBL" id="FOMJ01000001">
    <property type="protein sequence ID" value="SFC90252.1"/>
    <property type="molecule type" value="Genomic_DNA"/>
</dbReference>
<accession>A0A1I1MZD7</accession>
<feature type="region of interest" description="Disordered" evidence="1">
    <location>
        <begin position="121"/>
        <end position="202"/>
    </location>
</feature>
<dbReference type="OrthoDB" id="6107855at2"/>
<proteinExistence type="predicted"/>
<gene>
    <name evidence="2" type="ORF">SAMN05660831_00020</name>
</gene>
<evidence type="ECO:0000256" key="1">
    <source>
        <dbReference type="SAM" id="MobiDB-lite"/>
    </source>
</evidence>
<reference evidence="2 3" key="1">
    <citation type="submission" date="2016-10" db="EMBL/GenBank/DDBJ databases">
        <authorList>
            <person name="de Groot N.N."/>
        </authorList>
    </citation>
    <scope>NUCLEOTIDE SEQUENCE [LARGE SCALE GENOMIC DNA]</scope>
    <source>
        <strain evidence="2 3">HL3</strain>
    </source>
</reference>
<protein>
    <submittedName>
        <fullName evidence="2">Uncharacterized protein</fullName>
    </submittedName>
</protein>
<sequence>MRQSSPSIKLNSAEMTRMRALPVLCRALYIFSLRARMDYRNGYVGIKYRITYDRIRDDLDAAPLPGEQSERPSKGQVARALQRLERAGLIQRKPKGRRLIVHLPHADFDENQDLASLLASTNKGRAERPIGRSTGRSSNPVRPIQSDGENKSEKQGHTGRNPAGPIQGAALGRSVGRSPDPEDPELDPEHTHARTRTRDGKGVASFEAAKGVCVQGETEEEEAIIRIWEHWKSVMDAQDAVLDPKRRYCIQRALGWGYTPAQLCEAITGCSQSPFHMGNSSKGQVFNGLSTILRDAEQIDRMRSSMTSPGASGERIRHGFPESVLEAHARPGEEYEHVAARLRAQRDNEVRTTQEGK</sequence>
<dbReference type="AlphaFoldDB" id="A0A1I1MZD7"/>
<organism evidence="2 3">
    <name type="scientific">Thiohalospira halophila DSM 15071</name>
    <dbReference type="NCBI Taxonomy" id="1123397"/>
    <lineage>
        <taxon>Bacteria</taxon>
        <taxon>Pseudomonadati</taxon>
        <taxon>Pseudomonadota</taxon>
        <taxon>Gammaproteobacteria</taxon>
        <taxon>Thiohalospirales</taxon>
        <taxon>Thiohalospiraceae</taxon>
        <taxon>Thiohalospira</taxon>
    </lineage>
</organism>